<comment type="caution">
    <text evidence="1">The sequence shown here is derived from an EMBL/GenBank/DDBJ whole genome shotgun (WGS) entry which is preliminary data.</text>
</comment>
<reference evidence="1" key="1">
    <citation type="submission" date="2023-03" db="EMBL/GenBank/DDBJ databases">
        <title>Massive genome expansion in bonnet fungi (Mycena s.s.) driven by repeated elements and novel gene families across ecological guilds.</title>
        <authorList>
            <consortium name="Lawrence Berkeley National Laboratory"/>
            <person name="Harder C.B."/>
            <person name="Miyauchi S."/>
            <person name="Viragh M."/>
            <person name="Kuo A."/>
            <person name="Thoen E."/>
            <person name="Andreopoulos B."/>
            <person name="Lu D."/>
            <person name="Skrede I."/>
            <person name="Drula E."/>
            <person name="Henrissat B."/>
            <person name="Morin E."/>
            <person name="Kohler A."/>
            <person name="Barry K."/>
            <person name="LaButti K."/>
            <person name="Morin E."/>
            <person name="Salamov A."/>
            <person name="Lipzen A."/>
            <person name="Mereny Z."/>
            <person name="Hegedus B."/>
            <person name="Baldrian P."/>
            <person name="Stursova M."/>
            <person name="Weitz H."/>
            <person name="Taylor A."/>
            <person name="Grigoriev I.V."/>
            <person name="Nagy L.G."/>
            <person name="Martin F."/>
            <person name="Kauserud H."/>
        </authorList>
    </citation>
    <scope>NUCLEOTIDE SEQUENCE</scope>
    <source>
        <strain evidence="1">CBHHK173m</strain>
    </source>
</reference>
<dbReference type="EMBL" id="JARJCN010000012">
    <property type="protein sequence ID" value="KAJ7095701.1"/>
    <property type="molecule type" value="Genomic_DNA"/>
</dbReference>
<name>A0AAD6UA06_9AGAR</name>
<protein>
    <submittedName>
        <fullName evidence="1">Uncharacterized protein</fullName>
    </submittedName>
</protein>
<gene>
    <name evidence="1" type="ORF">B0H15DRAFT_67292</name>
</gene>
<evidence type="ECO:0000313" key="2">
    <source>
        <dbReference type="Proteomes" id="UP001222325"/>
    </source>
</evidence>
<sequence length="278" mass="31488">MSSIHLPSGDSNLNGDIGQRHSPSLKLMSNLQTSFTYPLLPRALLFRTLNFCPYCLTYAIREDISFRPDESTVQHAWSSGLRSMCSDTRLRLHLFYWSERSQKIATAPRAILYLTVGLFRGSPGFHQTPPFFRQSCASCNVEHVLQSATIEICRIGAGETLSLPKPSKLFKLDVFICRSTSYVAAKFSAVKSLALAEWYIADHAVVLPRPPGLEGSRIFLASLAHVPHRYRLLQHPSPERIVLNTWRRTSVHFRYFHRLSMVSASLLRMRTPASLQIV</sequence>
<proteinExistence type="predicted"/>
<keyword evidence="2" id="KW-1185">Reference proteome</keyword>
<accession>A0AAD6UA06</accession>
<evidence type="ECO:0000313" key="1">
    <source>
        <dbReference type="EMBL" id="KAJ7095701.1"/>
    </source>
</evidence>
<organism evidence="1 2">
    <name type="scientific">Mycena belliarum</name>
    <dbReference type="NCBI Taxonomy" id="1033014"/>
    <lineage>
        <taxon>Eukaryota</taxon>
        <taxon>Fungi</taxon>
        <taxon>Dikarya</taxon>
        <taxon>Basidiomycota</taxon>
        <taxon>Agaricomycotina</taxon>
        <taxon>Agaricomycetes</taxon>
        <taxon>Agaricomycetidae</taxon>
        <taxon>Agaricales</taxon>
        <taxon>Marasmiineae</taxon>
        <taxon>Mycenaceae</taxon>
        <taxon>Mycena</taxon>
    </lineage>
</organism>
<dbReference type="AlphaFoldDB" id="A0AAD6UA06"/>
<dbReference type="Proteomes" id="UP001222325">
    <property type="component" value="Unassembled WGS sequence"/>
</dbReference>